<comment type="cofactor">
    <cofactor evidence="1 13">
        <name>heme</name>
        <dbReference type="ChEBI" id="CHEBI:30413"/>
    </cofactor>
</comment>
<feature type="binding site" description="axial binding residue" evidence="13">
    <location>
        <position position="462"/>
    </location>
    <ligand>
        <name>heme</name>
        <dbReference type="ChEBI" id="CHEBI:30413"/>
    </ligand>
    <ligandPart>
        <name>Fe</name>
        <dbReference type="ChEBI" id="CHEBI:18248"/>
    </ligandPart>
</feature>
<evidence type="ECO:0000256" key="11">
    <source>
        <dbReference type="ARBA" id="ARBA00023033"/>
    </source>
</evidence>
<dbReference type="PRINTS" id="PR00463">
    <property type="entry name" value="EP450I"/>
</dbReference>
<dbReference type="STRING" id="224129.A0A1W4W558"/>
<dbReference type="GO" id="GO:0005789">
    <property type="term" value="C:endoplasmic reticulum membrane"/>
    <property type="evidence" value="ECO:0007669"/>
    <property type="project" value="UniProtKB-SubCell"/>
</dbReference>
<dbReference type="Gene3D" id="1.10.630.10">
    <property type="entry name" value="Cytochrome P450"/>
    <property type="match status" value="1"/>
</dbReference>
<accession>A0A1W4W558</accession>
<dbReference type="OrthoDB" id="2789670at2759"/>
<comment type="similarity">
    <text evidence="4 14">Belongs to the cytochrome P450 family.</text>
</comment>
<evidence type="ECO:0000256" key="3">
    <source>
        <dbReference type="ARBA" id="ARBA00004406"/>
    </source>
</evidence>
<reference evidence="16" key="1">
    <citation type="submission" date="2025-08" db="UniProtKB">
        <authorList>
            <consortium name="RefSeq"/>
        </authorList>
    </citation>
    <scope>IDENTIFICATION</scope>
    <source>
        <tissue evidence="16">Entire body</tissue>
    </source>
</reference>
<dbReference type="InterPro" id="IPR017972">
    <property type="entry name" value="Cyt_P450_CS"/>
</dbReference>
<dbReference type="Proteomes" id="UP000192223">
    <property type="component" value="Unplaced"/>
</dbReference>
<keyword evidence="11 14" id="KW-0503">Monooxygenase</keyword>
<proteinExistence type="inferred from homology"/>
<gene>
    <name evidence="16" type="primary">LOC108732806</name>
</gene>
<dbReference type="InterPro" id="IPR002401">
    <property type="entry name" value="Cyt_P450_E_grp-I"/>
</dbReference>
<keyword evidence="15" id="KW-1185">Reference proteome</keyword>
<evidence type="ECO:0000256" key="1">
    <source>
        <dbReference type="ARBA" id="ARBA00001971"/>
    </source>
</evidence>
<comment type="subcellular location">
    <subcellularLocation>
        <location evidence="3">Endoplasmic reticulum membrane</location>
        <topology evidence="3">Peripheral membrane protein</topology>
    </subcellularLocation>
    <subcellularLocation>
        <location evidence="2">Microsome membrane</location>
        <topology evidence="2">Peripheral membrane protein</topology>
    </subcellularLocation>
</comment>
<dbReference type="GO" id="GO:0016705">
    <property type="term" value="F:oxidoreductase activity, acting on paired donors, with incorporation or reduction of molecular oxygen"/>
    <property type="evidence" value="ECO:0007669"/>
    <property type="project" value="InterPro"/>
</dbReference>
<dbReference type="PANTHER" id="PTHR24292">
    <property type="entry name" value="CYTOCHROME P450"/>
    <property type="match status" value="1"/>
</dbReference>
<protein>
    <submittedName>
        <fullName evidence="16">Probable cytochrome P450 6a14</fullName>
    </submittedName>
</protein>
<evidence type="ECO:0000256" key="8">
    <source>
        <dbReference type="ARBA" id="ARBA00022848"/>
    </source>
</evidence>
<keyword evidence="9 14" id="KW-0560">Oxidoreductase</keyword>
<dbReference type="InterPro" id="IPR036396">
    <property type="entry name" value="Cyt_P450_sf"/>
</dbReference>
<evidence type="ECO:0000256" key="13">
    <source>
        <dbReference type="PIRSR" id="PIRSR602401-1"/>
    </source>
</evidence>
<name>A0A1W4W558_AGRPL</name>
<dbReference type="CDD" id="cd11056">
    <property type="entry name" value="CYP6-like"/>
    <property type="match status" value="1"/>
</dbReference>
<evidence type="ECO:0000313" key="16">
    <source>
        <dbReference type="RefSeq" id="XP_018319271.1"/>
    </source>
</evidence>
<dbReference type="InParanoid" id="A0A1W4W558"/>
<evidence type="ECO:0000313" key="15">
    <source>
        <dbReference type="Proteomes" id="UP000192223"/>
    </source>
</evidence>
<evidence type="ECO:0000256" key="12">
    <source>
        <dbReference type="ARBA" id="ARBA00023136"/>
    </source>
</evidence>
<organism evidence="15 16">
    <name type="scientific">Agrilus planipennis</name>
    <name type="common">Emerald ash borer</name>
    <name type="synonym">Agrilus marcopoli</name>
    <dbReference type="NCBI Taxonomy" id="224129"/>
    <lineage>
        <taxon>Eukaryota</taxon>
        <taxon>Metazoa</taxon>
        <taxon>Ecdysozoa</taxon>
        <taxon>Arthropoda</taxon>
        <taxon>Hexapoda</taxon>
        <taxon>Insecta</taxon>
        <taxon>Pterygota</taxon>
        <taxon>Neoptera</taxon>
        <taxon>Endopterygota</taxon>
        <taxon>Coleoptera</taxon>
        <taxon>Polyphaga</taxon>
        <taxon>Elateriformia</taxon>
        <taxon>Buprestoidea</taxon>
        <taxon>Buprestidae</taxon>
        <taxon>Agrilinae</taxon>
        <taxon>Agrilus</taxon>
    </lineage>
</organism>
<dbReference type="KEGG" id="apln:108732806"/>
<keyword evidence="10 13" id="KW-0408">Iron</keyword>
<evidence type="ECO:0000256" key="6">
    <source>
        <dbReference type="ARBA" id="ARBA00022723"/>
    </source>
</evidence>
<dbReference type="SUPFAM" id="SSF48264">
    <property type="entry name" value="Cytochrome P450"/>
    <property type="match status" value="1"/>
</dbReference>
<keyword evidence="6 13" id="KW-0479">Metal-binding</keyword>
<evidence type="ECO:0000256" key="10">
    <source>
        <dbReference type="ARBA" id="ARBA00023004"/>
    </source>
</evidence>
<dbReference type="GeneID" id="108732806"/>
<evidence type="ECO:0000256" key="2">
    <source>
        <dbReference type="ARBA" id="ARBA00004174"/>
    </source>
</evidence>
<evidence type="ECO:0000256" key="14">
    <source>
        <dbReference type="RuleBase" id="RU000461"/>
    </source>
</evidence>
<evidence type="ECO:0000256" key="9">
    <source>
        <dbReference type="ARBA" id="ARBA00023002"/>
    </source>
</evidence>
<sequence>MIVLTFLATFLAIGLVSFVIYLKWSFTYWIRRNVFTFPTSLPFGNAKDQFLQRASIAKATVDIYREVKARGLRYGGLHFMFQPIFVPTDPILLRQMLSVDFQHFTDHVDYVNEYDDPLTGNLFTLRGAKWKAMRSKMASFFSSGKMKLMFQTMVDCTKELPNVLDAAILKKEAVDVKEIFSRYTIDIISSVIFGIEGNCLKDSDSDFRKFGKLAVAPTGLDAFKVFLIQIIPNIMETLRVTVTSKDVEYFFMNIVKQTIAFRDANNVDRKDFMQLFMKLRDEDIKATTKTDNNESRDGETVYYQCGLTVNEIAAQAFIFYVAGFETSATTLQYLLYELTENQDIQDKVREEIEQVLGKHEKKITYEAIQEMTYLDKCIYETLRKYPPVPAVTRRCTKEYKVPDSDLTLEKGTVAMLPIYGIHHDPDYYPDPQIFEPERFSEENKSVRPPMTFLAFGEGPRMCIGLRLGILQAKVGLVAVLKDYKFTLNSRTITPLQFDPTQFILAPVGGIWTDVEKL</sequence>
<keyword evidence="5 13" id="KW-0349">Heme</keyword>
<dbReference type="PROSITE" id="PS00086">
    <property type="entry name" value="CYTOCHROME_P450"/>
    <property type="match status" value="1"/>
</dbReference>
<dbReference type="FunFam" id="1.10.630.10:FF:000042">
    <property type="entry name" value="Cytochrome P450"/>
    <property type="match status" value="1"/>
</dbReference>
<dbReference type="Pfam" id="PF00067">
    <property type="entry name" value="p450"/>
    <property type="match status" value="1"/>
</dbReference>
<keyword evidence="7" id="KW-0256">Endoplasmic reticulum</keyword>
<dbReference type="PRINTS" id="PR00385">
    <property type="entry name" value="P450"/>
</dbReference>
<evidence type="ECO:0000256" key="4">
    <source>
        <dbReference type="ARBA" id="ARBA00010617"/>
    </source>
</evidence>
<dbReference type="InterPro" id="IPR050476">
    <property type="entry name" value="Insect_CytP450_Detox"/>
</dbReference>
<dbReference type="FunCoup" id="A0A1W4W558">
    <property type="interactions" value="130"/>
</dbReference>
<dbReference type="GO" id="GO:0005506">
    <property type="term" value="F:iron ion binding"/>
    <property type="evidence" value="ECO:0007669"/>
    <property type="project" value="InterPro"/>
</dbReference>
<dbReference type="InterPro" id="IPR001128">
    <property type="entry name" value="Cyt_P450"/>
</dbReference>
<evidence type="ECO:0000256" key="5">
    <source>
        <dbReference type="ARBA" id="ARBA00022617"/>
    </source>
</evidence>
<keyword evidence="8" id="KW-0492">Microsome</keyword>
<dbReference type="PANTHER" id="PTHR24292:SF100">
    <property type="entry name" value="CYTOCHROME P450 6A16, ISOFORM B-RELATED"/>
    <property type="match status" value="1"/>
</dbReference>
<evidence type="ECO:0000256" key="7">
    <source>
        <dbReference type="ARBA" id="ARBA00022824"/>
    </source>
</evidence>
<dbReference type="RefSeq" id="XP_018319271.1">
    <property type="nucleotide sequence ID" value="XM_018463769.1"/>
</dbReference>
<dbReference type="GO" id="GO:0020037">
    <property type="term" value="F:heme binding"/>
    <property type="evidence" value="ECO:0007669"/>
    <property type="project" value="InterPro"/>
</dbReference>
<dbReference type="GO" id="GO:0004497">
    <property type="term" value="F:monooxygenase activity"/>
    <property type="evidence" value="ECO:0007669"/>
    <property type="project" value="UniProtKB-KW"/>
</dbReference>
<dbReference type="AlphaFoldDB" id="A0A1W4W558"/>
<keyword evidence="12" id="KW-0472">Membrane</keyword>